<keyword evidence="11" id="KW-0472">Membrane</keyword>
<dbReference type="InterPro" id="IPR023195">
    <property type="entry name" value="Nict_dMeBzImd_PRibTrfase_N"/>
</dbReference>
<comment type="catalytic activity">
    <reaction evidence="9 10">
        <text>5,6-dimethylbenzimidazole + nicotinate beta-D-ribonucleotide = alpha-ribazole 5'-phosphate + nicotinate + H(+)</text>
        <dbReference type="Rhea" id="RHEA:11196"/>
        <dbReference type="ChEBI" id="CHEBI:15378"/>
        <dbReference type="ChEBI" id="CHEBI:15890"/>
        <dbReference type="ChEBI" id="CHEBI:32544"/>
        <dbReference type="ChEBI" id="CHEBI:57502"/>
        <dbReference type="ChEBI" id="CHEBI:57918"/>
        <dbReference type="EC" id="2.4.2.21"/>
    </reaction>
</comment>
<reference evidence="12 14" key="1">
    <citation type="submission" date="2016-10" db="EMBL/GenBank/DDBJ databases">
        <authorList>
            <person name="Varghese N."/>
            <person name="Submissions S."/>
        </authorList>
    </citation>
    <scope>NUCLEOTIDE SEQUENCE [LARGE SCALE GENOMIC DNA]</scope>
    <source>
        <strain evidence="12 14">DSM 19299</strain>
    </source>
</reference>
<evidence type="ECO:0000256" key="7">
    <source>
        <dbReference type="ARBA" id="ARBA00022679"/>
    </source>
</evidence>
<protein>
    <recommendedName>
        <fullName evidence="4 10">Nicotinate-nucleotide--dimethylbenzimidazole phosphoribosyltransferase</fullName>
        <shortName evidence="10">NN:DBI PRT</shortName>
        <ecNumber evidence="3 10">2.4.2.21</ecNumber>
    </recommendedName>
    <alternativeName>
        <fullName evidence="8 10">N(1)-alpha-phosphoribosyltransferase</fullName>
    </alternativeName>
</protein>
<dbReference type="InterPro" id="IPR036087">
    <property type="entry name" value="Nict_dMeBzImd_PRibTrfase_sf"/>
</dbReference>
<feature type="active site" description="Proton acceptor" evidence="10">
    <location>
        <position position="364"/>
    </location>
</feature>
<proteinExistence type="inferred from homology"/>
<dbReference type="Proteomes" id="UP000199426">
    <property type="component" value="Unassembled WGS sequence"/>
</dbReference>
<accession>A0A2X2X0H6</accession>
<dbReference type="Gene3D" id="1.10.1610.10">
    <property type="match status" value="1"/>
</dbReference>
<dbReference type="EMBL" id="FNEG01000001">
    <property type="protein sequence ID" value="SDI14851.1"/>
    <property type="molecule type" value="Genomic_DNA"/>
</dbReference>
<dbReference type="CDD" id="cd02439">
    <property type="entry name" value="DMB-PRT_CobT"/>
    <property type="match status" value="1"/>
</dbReference>
<sequence>MGLVMQSCVLFNIGSDIPFQPILSLIFSSIIYFLPIHITNITYNTPYFTNIALSLFNIITFTTMLTTDLQHKIDFKTKPLGALGHLENLAHKIGMVQNTTSPKLLNPHMVVFAADHGIATAGVSAYPQEVTYQMVMNFLGGGAAINVFCRQQGINIKIVDAGVNFDFSEGLDLMDMKVRKSSRNILEEPAMTSEEYQQALQNGSSVVAEIAETGCNIIGFGEMGIGNTSVSSLMMSKLFDLPVVSCIGRGTGLNDDQLQNKINILSAAIEKYPTVKTPDEIAQTFGGLEIAQMIGAMEEAFRQNMLIMIDGFIATVAIATAWKKNPDILKNCIFCHVSDENAHLQLIDLLGQKALLNLNLRLGEGTGCALAYPLIQSAVNFLNEMSSFEDAHVSNKE</sequence>
<dbReference type="HAMAP" id="MF_00230">
    <property type="entry name" value="CobT"/>
    <property type="match status" value="1"/>
</dbReference>
<dbReference type="Pfam" id="PF02277">
    <property type="entry name" value="DBI_PRT"/>
    <property type="match status" value="1"/>
</dbReference>
<dbReference type="PANTHER" id="PTHR43463:SF1">
    <property type="entry name" value="NICOTINATE-NUCLEOTIDE--DIMETHYLBENZIMIDAZOLE PHOSPHORIBOSYLTRANSFERASE"/>
    <property type="match status" value="1"/>
</dbReference>
<comment type="pathway">
    <text evidence="1 10">Nucleoside biosynthesis; alpha-ribazole biosynthesis; alpha-ribazole from 5,6-dimethylbenzimidazole: step 1/2.</text>
</comment>
<dbReference type="GO" id="GO:0009236">
    <property type="term" value="P:cobalamin biosynthetic process"/>
    <property type="evidence" value="ECO:0007669"/>
    <property type="project" value="UniProtKB-UniRule"/>
</dbReference>
<dbReference type="PANTHER" id="PTHR43463">
    <property type="entry name" value="NICOTINATE-NUCLEOTIDE--DIMETHYLBENZIMIDAZOLE PHOSPHORIBOSYLTRANSFERASE"/>
    <property type="match status" value="1"/>
</dbReference>
<evidence type="ECO:0000256" key="6">
    <source>
        <dbReference type="ARBA" id="ARBA00022676"/>
    </source>
</evidence>
<comment type="function">
    <text evidence="10">Catalyzes the synthesis of alpha-ribazole-5'-phosphate from nicotinate mononucleotide (NAMN) and 5,6-dimethylbenzimidazole (DMB).</text>
</comment>
<dbReference type="Gene3D" id="3.40.50.10210">
    <property type="match status" value="1"/>
</dbReference>
<feature type="transmembrane region" description="Helical" evidence="11">
    <location>
        <begin position="21"/>
        <end position="41"/>
    </location>
</feature>
<dbReference type="RefSeq" id="WP_228425422.1">
    <property type="nucleotide sequence ID" value="NZ_FNEG01000001.1"/>
</dbReference>
<dbReference type="UniPathway" id="UPA00061">
    <property type="reaction ID" value="UER00516"/>
</dbReference>
<dbReference type="Proteomes" id="UP000251670">
    <property type="component" value="Unassembled WGS sequence"/>
</dbReference>
<evidence type="ECO:0000256" key="4">
    <source>
        <dbReference type="ARBA" id="ARBA00015486"/>
    </source>
</evidence>
<dbReference type="STRING" id="445960.SAMN05421542_0226"/>
<keyword evidence="5 10" id="KW-0169">Cobalamin biosynthesis</keyword>
<dbReference type="SUPFAM" id="SSF52733">
    <property type="entry name" value="Nicotinate mononucleotide:5,6-dimethylbenzimidazole phosphoribosyltransferase (CobT)"/>
    <property type="match status" value="1"/>
</dbReference>
<dbReference type="FunFam" id="3.40.50.10210:FF:000001">
    <property type="entry name" value="Nicotinate-nucleotide--dimethylbenzimidazole phosphoribosyltransferase"/>
    <property type="match status" value="1"/>
</dbReference>
<evidence type="ECO:0000256" key="9">
    <source>
        <dbReference type="ARBA" id="ARBA00047340"/>
    </source>
</evidence>
<reference evidence="13 15" key="2">
    <citation type="submission" date="2018-06" db="EMBL/GenBank/DDBJ databases">
        <authorList>
            <consortium name="Pathogen Informatics"/>
            <person name="Doyle S."/>
        </authorList>
    </citation>
    <scope>NUCLEOTIDE SEQUENCE [LARGE SCALE GENOMIC DNA]</scope>
    <source>
        <strain evidence="13 15">NCTC13492</strain>
    </source>
</reference>
<evidence type="ECO:0000313" key="12">
    <source>
        <dbReference type="EMBL" id="SDI14851.1"/>
    </source>
</evidence>
<name>A0A2X2X0H6_CHRJE</name>
<gene>
    <name evidence="10 13" type="primary">cobT</name>
    <name evidence="13" type="ORF">NCTC13492_03571</name>
    <name evidence="12" type="ORF">SAMN05421542_0226</name>
</gene>
<dbReference type="InterPro" id="IPR003200">
    <property type="entry name" value="Nict_dMeBzImd_PRibTrfase"/>
</dbReference>
<evidence type="ECO:0000313" key="14">
    <source>
        <dbReference type="Proteomes" id="UP000199426"/>
    </source>
</evidence>
<dbReference type="NCBIfam" id="TIGR03160">
    <property type="entry name" value="cobT_DBIPRT"/>
    <property type="match status" value="1"/>
</dbReference>
<dbReference type="EC" id="2.4.2.21" evidence="3 10"/>
<keyword evidence="6 10" id="KW-0328">Glycosyltransferase</keyword>
<feature type="transmembrane region" description="Helical" evidence="11">
    <location>
        <begin position="47"/>
        <end position="66"/>
    </location>
</feature>
<organism evidence="13 15">
    <name type="scientific">Chryseobacterium jejuense</name>
    <dbReference type="NCBI Taxonomy" id="445960"/>
    <lineage>
        <taxon>Bacteria</taxon>
        <taxon>Pseudomonadati</taxon>
        <taxon>Bacteroidota</taxon>
        <taxon>Flavobacteriia</taxon>
        <taxon>Flavobacteriales</taxon>
        <taxon>Weeksellaceae</taxon>
        <taxon>Chryseobacterium group</taxon>
        <taxon>Chryseobacterium</taxon>
    </lineage>
</organism>
<evidence type="ECO:0000256" key="3">
    <source>
        <dbReference type="ARBA" id="ARBA00011991"/>
    </source>
</evidence>
<evidence type="ECO:0000256" key="8">
    <source>
        <dbReference type="ARBA" id="ARBA00030686"/>
    </source>
</evidence>
<dbReference type="InterPro" id="IPR017846">
    <property type="entry name" value="Nict_dMeBzImd_PRibTrfase_bact"/>
</dbReference>
<dbReference type="GO" id="GO:0008939">
    <property type="term" value="F:nicotinate-nucleotide-dimethylbenzimidazole phosphoribosyltransferase activity"/>
    <property type="evidence" value="ECO:0007669"/>
    <property type="project" value="UniProtKB-UniRule"/>
</dbReference>
<evidence type="ECO:0000256" key="11">
    <source>
        <dbReference type="SAM" id="Phobius"/>
    </source>
</evidence>
<keyword evidence="11" id="KW-1133">Transmembrane helix</keyword>
<evidence type="ECO:0000256" key="2">
    <source>
        <dbReference type="ARBA" id="ARBA00007110"/>
    </source>
</evidence>
<keyword evidence="14" id="KW-1185">Reference proteome</keyword>
<evidence type="ECO:0000313" key="13">
    <source>
        <dbReference type="EMBL" id="SQB46496.1"/>
    </source>
</evidence>
<evidence type="ECO:0000256" key="10">
    <source>
        <dbReference type="HAMAP-Rule" id="MF_00230"/>
    </source>
</evidence>
<dbReference type="NCBIfam" id="NF000996">
    <property type="entry name" value="PRK00105.1"/>
    <property type="match status" value="1"/>
</dbReference>
<evidence type="ECO:0000256" key="1">
    <source>
        <dbReference type="ARBA" id="ARBA00005049"/>
    </source>
</evidence>
<evidence type="ECO:0000256" key="5">
    <source>
        <dbReference type="ARBA" id="ARBA00022573"/>
    </source>
</evidence>
<keyword evidence="11" id="KW-0812">Transmembrane</keyword>
<keyword evidence="7 10" id="KW-0808">Transferase</keyword>
<dbReference type="AlphaFoldDB" id="A0A2X2X0H6"/>
<dbReference type="EMBL" id="UAWB01000013">
    <property type="protein sequence ID" value="SQB46496.1"/>
    <property type="molecule type" value="Genomic_DNA"/>
</dbReference>
<comment type="similarity">
    <text evidence="2 10">Belongs to the CobT family.</text>
</comment>
<evidence type="ECO:0000313" key="15">
    <source>
        <dbReference type="Proteomes" id="UP000251670"/>
    </source>
</evidence>